<sequence length="136" mass="15652">VDAVAETLGRCSYGGVSIQPSETYNDDCDDTNNKEIINHTYKYFEVSAYFEVGTHLTDKIQQLERELWLLGMIARQSGLMVPNPQYRPIEDTNWSTMWRNHYKPIRIGYKLMVIPPWTNIEIGSSEIPVRIDPGQA</sequence>
<protein>
    <submittedName>
        <fullName evidence="1">Uncharacterized protein</fullName>
    </submittedName>
</protein>
<dbReference type="EMBL" id="UINC01106937">
    <property type="protein sequence ID" value="SVC71948.1"/>
    <property type="molecule type" value="Genomic_DNA"/>
</dbReference>
<reference evidence="1" key="1">
    <citation type="submission" date="2018-05" db="EMBL/GenBank/DDBJ databases">
        <authorList>
            <person name="Lanie J.A."/>
            <person name="Ng W.-L."/>
            <person name="Kazmierczak K.M."/>
            <person name="Andrzejewski T.M."/>
            <person name="Davidsen T.M."/>
            <person name="Wayne K.J."/>
            <person name="Tettelin H."/>
            <person name="Glass J.I."/>
            <person name="Rusch D."/>
            <person name="Podicherti R."/>
            <person name="Tsui H.-C.T."/>
            <person name="Winkler M.E."/>
        </authorList>
    </citation>
    <scope>NUCLEOTIDE SEQUENCE</scope>
</reference>
<feature type="non-terminal residue" evidence="1">
    <location>
        <position position="136"/>
    </location>
</feature>
<dbReference type="AlphaFoldDB" id="A0A382PGX2"/>
<dbReference type="Pfam" id="PF06325">
    <property type="entry name" value="PrmA"/>
    <property type="match status" value="1"/>
</dbReference>
<accession>A0A382PGX2</accession>
<name>A0A382PGX2_9ZZZZ</name>
<feature type="non-terminal residue" evidence="1">
    <location>
        <position position="1"/>
    </location>
</feature>
<dbReference type="Gene3D" id="1.20.5.1350">
    <property type="match status" value="1"/>
</dbReference>
<evidence type="ECO:0000313" key="1">
    <source>
        <dbReference type="EMBL" id="SVC71948.1"/>
    </source>
</evidence>
<organism evidence="1">
    <name type="scientific">marine metagenome</name>
    <dbReference type="NCBI Taxonomy" id="408172"/>
    <lineage>
        <taxon>unclassified sequences</taxon>
        <taxon>metagenomes</taxon>
        <taxon>ecological metagenomes</taxon>
    </lineage>
</organism>
<proteinExistence type="predicted"/>
<gene>
    <name evidence="1" type="ORF">METZ01_LOCUS324802</name>
</gene>